<organism evidence="2 3">
    <name type="scientific">Streptomyces musisoli</name>
    <dbReference type="NCBI Taxonomy" id="2802280"/>
    <lineage>
        <taxon>Bacteria</taxon>
        <taxon>Bacillati</taxon>
        <taxon>Actinomycetota</taxon>
        <taxon>Actinomycetes</taxon>
        <taxon>Kitasatosporales</taxon>
        <taxon>Streptomycetaceae</taxon>
        <taxon>Streptomyces</taxon>
    </lineage>
</organism>
<feature type="region of interest" description="Disordered" evidence="1">
    <location>
        <begin position="1"/>
        <end position="24"/>
    </location>
</feature>
<comment type="caution">
    <text evidence="2">The sequence shown here is derived from an EMBL/GenBank/DDBJ whole genome shotgun (WGS) entry which is preliminary data.</text>
</comment>
<evidence type="ECO:0000313" key="3">
    <source>
        <dbReference type="Proteomes" id="UP000621386"/>
    </source>
</evidence>
<gene>
    <name evidence="2" type="ORF">JK361_25890</name>
</gene>
<evidence type="ECO:0000313" key="2">
    <source>
        <dbReference type="EMBL" id="MBL1107979.1"/>
    </source>
</evidence>
<dbReference type="RefSeq" id="WP_201822223.1">
    <property type="nucleotide sequence ID" value="NZ_JAERRH010000010.1"/>
</dbReference>
<sequence length="331" mass="35211">MPLIAAPVITPPDTGEPPAGGGGGGGIILPDLGRATVTYYDPAGGVWPLTTRSLGWKTLAEGVSGLGAVPYELTTDPRARGGATLRHAQAQARQIVWPLQVRGDSHLEFVTRWRQLATAFTRTLRDGPGVLEIARPDGSRRQISVLYQEGWEGRGAAGSGWIVDTAVMTLFCEDPYWIDPVPVVVHREQAASSSFFTPYPTVSSSQVLGATTVTNPSDTVVWPTWTITGPASLVNFSVTRTTRTGPVTESFTLNPTTVGHGNLLAGEKVTVRTDPPQVRFQDGSNWVGALNWPTATLWGLQPGDNAVSFTLAGSGPGSAVDLSFYPRYETA</sequence>
<reference evidence="2 3" key="1">
    <citation type="submission" date="2021-01" db="EMBL/GenBank/DDBJ databases">
        <title>WGS of actinomycetes isolated from Thailand.</title>
        <authorList>
            <person name="Thawai C."/>
        </authorList>
    </citation>
    <scope>NUCLEOTIDE SEQUENCE [LARGE SCALE GENOMIC DNA]</scope>
    <source>
        <strain evidence="2 3">CH5-8</strain>
    </source>
</reference>
<accession>A0ABS1P727</accession>
<evidence type="ECO:0000256" key="1">
    <source>
        <dbReference type="SAM" id="MobiDB-lite"/>
    </source>
</evidence>
<dbReference type="EMBL" id="JAERRH010000010">
    <property type="protein sequence ID" value="MBL1107979.1"/>
    <property type="molecule type" value="Genomic_DNA"/>
</dbReference>
<keyword evidence="3" id="KW-1185">Reference proteome</keyword>
<dbReference type="Proteomes" id="UP000621386">
    <property type="component" value="Unassembled WGS sequence"/>
</dbReference>
<name>A0ABS1P727_9ACTN</name>
<proteinExistence type="predicted"/>
<protein>
    <submittedName>
        <fullName evidence="2">Phage tail protein</fullName>
    </submittedName>
</protein>